<keyword evidence="3" id="KW-1185">Reference proteome</keyword>
<reference evidence="3" key="1">
    <citation type="journal article" date="2019" name="Int. J. Syst. Evol. Microbiol.">
        <title>The Global Catalogue of Microorganisms (GCM) 10K type strain sequencing project: providing services to taxonomists for standard genome sequencing and annotation.</title>
        <authorList>
            <consortium name="The Broad Institute Genomics Platform"/>
            <consortium name="The Broad Institute Genome Sequencing Center for Infectious Disease"/>
            <person name="Wu L."/>
            <person name="Ma J."/>
        </authorList>
    </citation>
    <scope>NUCLEOTIDE SEQUENCE [LARGE SCALE GENOMIC DNA]</scope>
    <source>
        <strain evidence="3">CGMCC 1.12990</strain>
    </source>
</reference>
<organism evidence="2 3">
    <name type="scientific">Hymenobacter glacieicola</name>
    <dbReference type="NCBI Taxonomy" id="1562124"/>
    <lineage>
        <taxon>Bacteria</taxon>
        <taxon>Pseudomonadati</taxon>
        <taxon>Bacteroidota</taxon>
        <taxon>Cytophagia</taxon>
        <taxon>Cytophagales</taxon>
        <taxon>Hymenobacteraceae</taxon>
        <taxon>Hymenobacter</taxon>
    </lineage>
</organism>
<accession>A0ABQ1WXQ0</accession>
<proteinExistence type="predicted"/>
<feature type="compositionally biased region" description="Basic and acidic residues" evidence="1">
    <location>
        <begin position="1"/>
        <end position="32"/>
    </location>
</feature>
<gene>
    <name evidence="2" type="ORF">GCM10011378_27790</name>
</gene>
<dbReference type="EMBL" id="BMGS01000007">
    <property type="protein sequence ID" value="GGG50114.1"/>
    <property type="molecule type" value="Genomic_DNA"/>
</dbReference>
<evidence type="ECO:0000313" key="3">
    <source>
        <dbReference type="Proteomes" id="UP000601361"/>
    </source>
</evidence>
<comment type="caution">
    <text evidence="2">The sequence shown here is derived from an EMBL/GenBank/DDBJ whole genome shotgun (WGS) entry which is preliminary data.</text>
</comment>
<name>A0ABQ1WXQ0_9BACT</name>
<sequence>MSKRELIEPHEGDKRYVRRDDDGKFTESDDLNRSLSQDAKQDAKKTSKPGQGDQGDGHTGKDK</sequence>
<protein>
    <recommendedName>
        <fullName evidence="4">Multidrug transporter</fullName>
    </recommendedName>
</protein>
<dbReference type="Proteomes" id="UP000601361">
    <property type="component" value="Unassembled WGS sequence"/>
</dbReference>
<feature type="region of interest" description="Disordered" evidence="1">
    <location>
        <begin position="1"/>
        <end position="63"/>
    </location>
</feature>
<evidence type="ECO:0008006" key="4">
    <source>
        <dbReference type="Google" id="ProtNLM"/>
    </source>
</evidence>
<dbReference type="RefSeq" id="WP_188558458.1">
    <property type="nucleotide sequence ID" value="NZ_BMGS01000007.1"/>
</dbReference>
<evidence type="ECO:0000256" key="1">
    <source>
        <dbReference type="SAM" id="MobiDB-lite"/>
    </source>
</evidence>
<evidence type="ECO:0000313" key="2">
    <source>
        <dbReference type="EMBL" id="GGG50114.1"/>
    </source>
</evidence>